<dbReference type="SUPFAM" id="SSF54791">
    <property type="entry name" value="Eukaryotic type KH-domain (KH-domain type I)"/>
    <property type="match status" value="1"/>
</dbReference>
<organism evidence="3 4">
    <name type="scientific">Acaulospora morrowiae</name>
    <dbReference type="NCBI Taxonomy" id="94023"/>
    <lineage>
        <taxon>Eukaryota</taxon>
        <taxon>Fungi</taxon>
        <taxon>Fungi incertae sedis</taxon>
        <taxon>Mucoromycota</taxon>
        <taxon>Glomeromycotina</taxon>
        <taxon>Glomeromycetes</taxon>
        <taxon>Diversisporales</taxon>
        <taxon>Acaulosporaceae</taxon>
        <taxon>Acaulospora</taxon>
    </lineage>
</organism>
<evidence type="ECO:0000313" key="3">
    <source>
        <dbReference type="EMBL" id="CAG8691841.1"/>
    </source>
</evidence>
<name>A0A9N9EVD2_9GLOM</name>
<reference evidence="3" key="1">
    <citation type="submission" date="2021-06" db="EMBL/GenBank/DDBJ databases">
        <authorList>
            <person name="Kallberg Y."/>
            <person name="Tangrot J."/>
            <person name="Rosling A."/>
        </authorList>
    </citation>
    <scope>NUCLEOTIDE SEQUENCE</scope>
    <source>
        <strain evidence="3">CL551</strain>
    </source>
</reference>
<dbReference type="InterPro" id="IPR036612">
    <property type="entry name" value="KH_dom_type_1_sf"/>
</dbReference>
<sequence>HNAILSSYPYIIGEKGFNAKRIEELSGAKIYINGNTEAIIYGTFSQREKAKILIEETILKFMSRPTFGSFLLATDDTSRLSSKDIRYRFVEFFDENNNIINKHLRTQKYIMERISESDNGRGEDKLADRIMDKNHEKMDTHHKTFRTQSALGSGSFGTLDKLDECLKRIFVDLYNRSINPREPRFQIRLYLFFGRQAFLRVNPQETLSLDDFCEIKRHSEDIGTLFTHNYPPVYENIGIISEKFKLKPDPSNEDNRSITIIYVDSDQQKKKIKLVWDEKEELWKIEKVVRNMKRHAIISIISGTNAPDLRFIVKTKCDVFVTPKLKKIINDLQTKNPIPDANGMLFKLSDFEGKLDCISVRQKIKSCYSNEKFKIIRAIETQEVKGYDPYTTKHISLKKLSWKQDNKKVTKTDFNDISSIHETIKFAREIAKFVDVL</sequence>
<comment type="caution">
    <text evidence="3">The sequence shown here is derived from an EMBL/GenBank/DDBJ whole genome shotgun (WGS) entry which is preliminary data.</text>
</comment>
<evidence type="ECO:0000259" key="2">
    <source>
        <dbReference type="Pfam" id="PF00013"/>
    </source>
</evidence>
<dbReference type="Proteomes" id="UP000789342">
    <property type="component" value="Unassembled WGS sequence"/>
</dbReference>
<keyword evidence="1" id="KW-0694">RNA-binding</keyword>
<evidence type="ECO:0000313" key="4">
    <source>
        <dbReference type="Proteomes" id="UP000789342"/>
    </source>
</evidence>
<dbReference type="CDD" id="cd00105">
    <property type="entry name" value="KH-I"/>
    <property type="match status" value="1"/>
</dbReference>
<dbReference type="InterPro" id="IPR004088">
    <property type="entry name" value="KH_dom_type_1"/>
</dbReference>
<feature type="non-terminal residue" evidence="3">
    <location>
        <position position="437"/>
    </location>
</feature>
<dbReference type="EMBL" id="CAJVPV010015431">
    <property type="protein sequence ID" value="CAG8691841.1"/>
    <property type="molecule type" value="Genomic_DNA"/>
</dbReference>
<dbReference type="GO" id="GO:0003723">
    <property type="term" value="F:RNA binding"/>
    <property type="evidence" value="ECO:0007669"/>
    <property type="project" value="UniProtKB-UniRule"/>
</dbReference>
<dbReference type="Pfam" id="PF00013">
    <property type="entry name" value="KH_1"/>
    <property type="match status" value="1"/>
</dbReference>
<dbReference type="Gene3D" id="3.30.1370.10">
    <property type="entry name" value="K Homology domain, type 1"/>
    <property type="match status" value="1"/>
</dbReference>
<evidence type="ECO:0000256" key="1">
    <source>
        <dbReference type="PROSITE-ProRule" id="PRU00117"/>
    </source>
</evidence>
<dbReference type="PROSITE" id="PS50084">
    <property type="entry name" value="KH_TYPE_1"/>
    <property type="match status" value="1"/>
</dbReference>
<protein>
    <submittedName>
        <fullName evidence="3">9147_t:CDS:1</fullName>
    </submittedName>
</protein>
<keyword evidence="4" id="KW-1185">Reference proteome</keyword>
<feature type="domain" description="K Homology" evidence="2">
    <location>
        <begin position="8"/>
        <end position="56"/>
    </location>
</feature>
<dbReference type="OrthoDB" id="2351826at2759"/>
<gene>
    <name evidence="3" type="ORF">AMORRO_LOCUS11668</name>
</gene>
<accession>A0A9N9EVD2</accession>
<dbReference type="AlphaFoldDB" id="A0A9N9EVD2"/>
<proteinExistence type="predicted"/>